<dbReference type="Gene3D" id="2.120.10.30">
    <property type="entry name" value="TolB, C-terminal domain"/>
    <property type="match status" value="2"/>
</dbReference>
<organism evidence="5 6">
    <name type="scientific">Solirubrobacter ginsenosidimutans</name>
    <dbReference type="NCBI Taxonomy" id="490573"/>
    <lineage>
        <taxon>Bacteria</taxon>
        <taxon>Bacillati</taxon>
        <taxon>Actinomycetota</taxon>
        <taxon>Thermoleophilia</taxon>
        <taxon>Solirubrobacterales</taxon>
        <taxon>Solirubrobacteraceae</taxon>
        <taxon>Solirubrobacter</taxon>
    </lineage>
</organism>
<dbReference type="SUPFAM" id="SSF52317">
    <property type="entry name" value="Class I glutamine amidotransferase-like"/>
    <property type="match status" value="1"/>
</dbReference>
<dbReference type="InterPro" id="IPR006584">
    <property type="entry name" value="Cellulose-bd_IV"/>
</dbReference>
<feature type="chain" id="PRO_5040842178" evidence="2">
    <location>
        <begin position="24"/>
        <end position="1432"/>
    </location>
</feature>
<evidence type="ECO:0000313" key="6">
    <source>
        <dbReference type="Proteomes" id="UP001149140"/>
    </source>
</evidence>
<dbReference type="InterPro" id="IPR012938">
    <property type="entry name" value="Glc/Sorbosone_DH"/>
</dbReference>
<dbReference type="Gene3D" id="2.60.40.10">
    <property type="entry name" value="Immunoglobulins"/>
    <property type="match status" value="1"/>
</dbReference>
<dbReference type="InterPro" id="IPR013783">
    <property type="entry name" value="Ig-like_fold"/>
</dbReference>
<dbReference type="PANTHER" id="PTHR40469:SF2">
    <property type="entry name" value="GALACTOSE-BINDING DOMAIN-LIKE SUPERFAMILY PROTEIN"/>
    <property type="match status" value="1"/>
</dbReference>
<dbReference type="Pfam" id="PF07995">
    <property type="entry name" value="GSDH"/>
    <property type="match status" value="1"/>
</dbReference>
<dbReference type="InterPro" id="IPR029062">
    <property type="entry name" value="Class_I_gatase-like"/>
</dbReference>
<proteinExistence type="predicted"/>
<dbReference type="CDD" id="cd04084">
    <property type="entry name" value="CBM6_xylanase-like"/>
    <property type="match status" value="1"/>
</dbReference>
<evidence type="ECO:0000256" key="2">
    <source>
        <dbReference type="SAM" id="SignalP"/>
    </source>
</evidence>
<dbReference type="InterPro" id="IPR022409">
    <property type="entry name" value="PKD/Chitinase_dom"/>
</dbReference>
<evidence type="ECO:0000256" key="1">
    <source>
        <dbReference type="ARBA" id="ARBA00022729"/>
    </source>
</evidence>
<comment type="caution">
    <text evidence="5">The sequence shown here is derived from an EMBL/GenBank/DDBJ whole genome shotgun (WGS) entry which is preliminary data.</text>
</comment>
<dbReference type="PROSITE" id="PS50093">
    <property type="entry name" value="PKD"/>
    <property type="match status" value="1"/>
</dbReference>
<dbReference type="SMART" id="SM00089">
    <property type="entry name" value="PKD"/>
    <property type="match status" value="1"/>
</dbReference>
<dbReference type="InterPro" id="IPR008979">
    <property type="entry name" value="Galactose-bd-like_sf"/>
</dbReference>
<dbReference type="InterPro" id="IPR000601">
    <property type="entry name" value="PKD_dom"/>
</dbReference>
<evidence type="ECO:0000259" key="3">
    <source>
        <dbReference type="PROSITE" id="PS50093"/>
    </source>
</evidence>
<dbReference type="RefSeq" id="WP_270044058.1">
    <property type="nucleotide sequence ID" value="NZ_JAPDOD010000038.1"/>
</dbReference>
<dbReference type="Gene3D" id="3.40.50.880">
    <property type="match status" value="1"/>
</dbReference>
<gene>
    <name evidence="5" type="ORF">OM076_31350</name>
</gene>
<dbReference type="GO" id="GO:0005975">
    <property type="term" value="P:carbohydrate metabolic process"/>
    <property type="evidence" value="ECO:0007669"/>
    <property type="project" value="UniProtKB-ARBA"/>
</dbReference>
<reference evidence="5" key="1">
    <citation type="submission" date="2022-10" db="EMBL/GenBank/DDBJ databases">
        <title>The WGS of Solirubrobacter ginsenosidimutans DSM 21036.</title>
        <authorList>
            <person name="Jiang Z."/>
        </authorList>
    </citation>
    <scope>NUCLEOTIDE SEQUENCE</scope>
    <source>
        <strain evidence="5">DSM 21036</strain>
    </source>
</reference>
<dbReference type="InterPro" id="IPR029010">
    <property type="entry name" value="ThuA-like"/>
</dbReference>
<keyword evidence="1 2" id="KW-0732">Signal</keyword>
<evidence type="ECO:0000313" key="5">
    <source>
        <dbReference type="EMBL" id="MDA0164807.1"/>
    </source>
</evidence>
<dbReference type="InterPro" id="IPR011042">
    <property type="entry name" value="6-blade_b-propeller_TolB-like"/>
</dbReference>
<dbReference type="Gene3D" id="2.60.120.260">
    <property type="entry name" value="Galactose-binding domain-like"/>
    <property type="match status" value="1"/>
</dbReference>
<dbReference type="EMBL" id="JAPDOD010000038">
    <property type="protein sequence ID" value="MDA0164807.1"/>
    <property type="molecule type" value="Genomic_DNA"/>
</dbReference>
<sequence length="1432" mass="150093">MGRGSIGLALLSLALVVPATASAKPKAQAAEAPKVLVVTSTQDALTTAGLAAINTAGSGGAFTVTAPAPAAVGAEFTPANLEIYRAVVFLNTGVASPLTDAQRTVFEAYFRKGGGFVGIGSAIETDPAWQFLSNALGTRAASRTAAQSGTVKVFDRVHDASKPLPLYWERTDHWYNLATNVRGVSHVLASVVEDPFGPQPQGAVLDGIAGGTMGANHPVSFCKDYQGGRSFYTALGNTPEAFDATLTAHLKGAINWAAGVSDPVYSDCGATVLKNYQQTKISAPPNLNEPVGFDQLPDGRVIQTARLGTLRLHDPVAGTSTVIADFTSTSLPTTQRIYTNGEDGLYGPAVDANFATNKWVYLFYSPMTVQDVKLSDGSIVTQTTPTTNPPATAASKTAWDPYVGYFQLSRFKFVEDAAGPRLDLSTEQQIMRVTNNRQECCHVAGDIDFDKHGNMWMVTGDDTPAGGVNAGGYGPFNDQLTDEQQTVRATNATGGTFTLSFNGSTTAPIAYNATSAQIDAALEALPNVGADDIQTSGGPVNTANVNVFFRRALQQSDQAQITGDGAALTGTSPTLTTATAAPGGWYQRLTGDARRTSQNTNDLRGKILRVKVKDTITAADQNKADLGAGGAYTIPSGNLFPLVAGAPQAKTRPEVYAMGFRNPFRIQVDENDVAYISDYSPDANAQQRSRGPSGTGRYEIVRKPSNYGWPTCYKRDLPYYKWNFHEFAPNTTSAGTPLNTPAQVHECDGPAQHNDSRWNLEGGPSVEPGLVDVPPVTDPDIWYSYRDNLAAAPLGTPCFAYYSPTPGAIAPGSTTECPRLFPELYTGGVGPHGMTKYNYEPSNPNPKKFPPYYDDSVIFGEWTQDTLREAKLDDQNRIFKINGFLDCGSRANTAAGTFQFECDNPMDMQWGADGAFYLLTYGNGFNVISPDAGMYKWEYVKGKRPPKAVLTTDRTDGASPLTVNFSSAGSLDEDPGDSIRFEWDFGDGTAKSTEPNPTHVYTARGRFTATLTVLDSSGEKTTTSTVITSGNTTPKVEVVAPLDGGLFSFGDELQFKVVVTDPEDASIDCKDIQVTFVLGHDTHGHAEASTTGCTGFLPTEADDVAHGGNVFGVISATYADKGAAGGVPSLTGTGQIQTRQKRQEVEHVVAQSGTNTATNTDGGAGVHRSGLGAGDWVQLNGPFNLFGIESVTFRYADAAGGRTAGSPLAAIEVRQDSITGPILTTASLVSTGGTATWASQTFPIAMTGKHELFFVFRTVSGGATGANLFNLNWAGFNGNGVTVVKTTAPGTVGATVPATLALSLGTPAAFGAFTPGVARTYTAGTTANVVSSAGDAVLSVSDPSSNATGRLVNGTFSLPTPLSVRAVSPGGTGGAFAPVGGSAAPTAVLTYAAPVANDAVAVTFQQAIAAADALRTGSYGKTLTFTLATTTP</sequence>
<dbReference type="SUPFAM" id="SSF49785">
    <property type="entry name" value="Galactose-binding domain-like"/>
    <property type="match status" value="1"/>
</dbReference>
<dbReference type="InterPro" id="IPR035986">
    <property type="entry name" value="PKD_dom_sf"/>
</dbReference>
<dbReference type="InterPro" id="IPR005084">
    <property type="entry name" value="CBM6"/>
</dbReference>
<dbReference type="PROSITE" id="PS51175">
    <property type="entry name" value="CBM6"/>
    <property type="match status" value="1"/>
</dbReference>
<dbReference type="GO" id="GO:0030246">
    <property type="term" value="F:carbohydrate binding"/>
    <property type="evidence" value="ECO:0007669"/>
    <property type="project" value="InterPro"/>
</dbReference>
<dbReference type="Proteomes" id="UP001149140">
    <property type="component" value="Unassembled WGS sequence"/>
</dbReference>
<protein>
    <submittedName>
        <fullName evidence="5">ThuA domain-containing protein</fullName>
    </submittedName>
</protein>
<feature type="domain" description="CBM6" evidence="4">
    <location>
        <begin position="1141"/>
        <end position="1277"/>
    </location>
</feature>
<dbReference type="Pfam" id="PF06283">
    <property type="entry name" value="ThuA"/>
    <property type="match status" value="1"/>
</dbReference>
<dbReference type="InterPro" id="IPR011041">
    <property type="entry name" value="Quinoprot_gluc/sorb_DH_b-prop"/>
</dbReference>
<keyword evidence="6" id="KW-1185">Reference proteome</keyword>
<feature type="domain" description="PKD" evidence="3">
    <location>
        <begin position="946"/>
        <end position="1026"/>
    </location>
</feature>
<feature type="signal peptide" evidence="2">
    <location>
        <begin position="1"/>
        <end position="23"/>
    </location>
</feature>
<evidence type="ECO:0000259" key="4">
    <source>
        <dbReference type="PROSITE" id="PS51175"/>
    </source>
</evidence>
<name>A0A9X3S4S8_9ACTN</name>
<dbReference type="Pfam" id="PF03422">
    <property type="entry name" value="CBM_6"/>
    <property type="match status" value="1"/>
</dbReference>
<accession>A0A9X3S4S8</accession>
<dbReference type="PANTHER" id="PTHR40469">
    <property type="entry name" value="SECRETED GLYCOSYL HYDROLASE"/>
    <property type="match status" value="1"/>
</dbReference>
<dbReference type="SUPFAM" id="SSF49299">
    <property type="entry name" value="PKD domain"/>
    <property type="match status" value="1"/>
</dbReference>
<dbReference type="CDD" id="cd00146">
    <property type="entry name" value="PKD"/>
    <property type="match status" value="1"/>
</dbReference>
<dbReference type="Pfam" id="PF18911">
    <property type="entry name" value="PKD_4"/>
    <property type="match status" value="1"/>
</dbReference>
<dbReference type="SMART" id="SM00606">
    <property type="entry name" value="CBD_IV"/>
    <property type="match status" value="1"/>
</dbReference>
<dbReference type="SUPFAM" id="SSF50952">
    <property type="entry name" value="Soluble quinoprotein glucose dehydrogenase"/>
    <property type="match status" value="1"/>
</dbReference>